<proteinExistence type="predicted"/>
<name>A0A7G8BP72_9BACT</name>
<gene>
    <name evidence="2" type="ORF">H7849_10855</name>
</gene>
<accession>A0A7G8BP72</accession>
<evidence type="ECO:0000256" key="1">
    <source>
        <dbReference type="SAM" id="SignalP"/>
    </source>
</evidence>
<dbReference type="KEGG" id="adin:H7849_10855"/>
<dbReference type="Proteomes" id="UP000515312">
    <property type="component" value="Chromosome"/>
</dbReference>
<feature type="chain" id="PRO_5028853076" evidence="1">
    <location>
        <begin position="21"/>
        <end position="740"/>
    </location>
</feature>
<dbReference type="EMBL" id="CP060394">
    <property type="protein sequence ID" value="QNI34342.1"/>
    <property type="molecule type" value="Genomic_DNA"/>
</dbReference>
<sequence>MMLTRICAVFLLGISTAAFAQQQGAAIPKPAANESGAMPDTTQGIIRVDVTVTDKSGNSVAGLKQQDFTLLDNGQPEKIVTFQAFHGMDAKSDPPTEVILVIDELNLPAVQLADAEREAENFLRKHNGQLGLPVSVYRLNDRGLSASASPSTDGNVLADQIAKKKEPRTIWKTSALLASMEQTVIVRETASISSAAEEEARRSELQKLHTVVALGSIALEERRRPGRKLLFWLSSGWKFNGQPGPGMFDLVTELSTRLREARIDLWMATQWATYDESGRPSPVGDLIYHDPLQGITPENFDFSPLLLKSLVLRTGGGLLESRSDLSDEIEKRIEKESTFYSLTFDPPPTNVIDEYHALKVAVGNPDLIARTTIGYFDEPVFYDQPPTALQKVSVKQLEDALEAGRGNSGKEMAREVSHMELTERLSGVRLAKLESSVKDRAVHEALVTLADTSSFLPPPPDEIPTIAPPDAATQKQIMARAIQYVDKTTRTLPNLFAERMTIQYHQHPLTPGEWKTVDNDQSLHQDVTSKAAVVFRDGKEIATVESSKRSLYEHQRNLSTVGTFGAVLATVIVGASEAGSELYWSRWEQGANGPLAVFGYRVPRGTPLFAGGSTFLSIDDNIVAFQKALPYHGEFTVDPASGEVLRLTIQAECEKRLPLQRSDIMVEYTPVTIGGVIYMCPSKSIAISRSRTTADIHEWGESLKVYAPFETKLSDMTYSDYHLFHPTSRMLPGFTPASDK</sequence>
<dbReference type="RefSeq" id="WP_186746439.1">
    <property type="nucleotide sequence ID" value="NZ_CP060394.1"/>
</dbReference>
<keyword evidence="3" id="KW-1185">Reference proteome</keyword>
<organism evidence="2 3">
    <name type="scientific">Alloacidobacterium dinghuense</name>
    <dbReference type="NCBI Taxonomy" id="2763107"/>
    <lineage>
        <taxon>Bacteria</taxon>
        <taxon>Pseudomonadati</taxon>
        <taxon>Acidobacteriota</taxon>
        <taxon>Terriglobia</taxon>
        <taxon>Terriglobales</taxon>
        <taxon>Acidobacteriaceae</taxon>
        <taxon>Alloacidobacterium</taxon>
    </lineage>
</organism>
<feature type="signal peptide" evidence="1">
    <location>
        <begin position="1"/>
        <end position="20"/>
    </location>
</feature>
<keyword evidence="1" id="KW-0732">Signal</keyword>
<reference evidence="2 3" key="1">
    <citation type="submission" date="2020-08" db="EMBL/GenBank/DDBJ databases">
        <title>Edaphobacter telluris sp. nov. and Acidobacterium dinghuensis sp. nov., two acidobacteria isolated from forest soil.</title>
        <authorList>
            <person name="Fu J."/>
            <person name="Qiu L."/>
        </authorList>
    </citation>
    <scope>NUCLEOTIDE SEQUENCE [LARGE SCALE GENOMIC DNA]</scope>
    <source>
        <strain evidence="2">4Y35</strain>
    </source>
</reference>
<evidence type="ECO:0000313" key="3">
    <source>
        <dbReference type="Proteomes" id="UP000515312"/>
    </source>
</evidence>
<protein>
    <submittedName>
        <fullName evidence="2">VWA domain-containing protein</fullName>
    </submittedName>
</protein>
<dbReference type="AlphaFoldDB" id="A0A7G8BP72"/>
<dbReference type="InterPro" id="IPR017802">
    <property type="entry name" value="VWFA-rel_acidobac-type"/>
</dbReference>
<evidence type="ECO:0000313" key="2">
    <source>
        <dbReference type="EMBL" id="QNI34342.1"/>
    </source>
</evidence>
<dbReference type="NCBIfam" id="TIGR03436">
    <property type="entry name" value="acidobact_VWFA"/>
    <property type="match status" value="1"/>
</dbReference>